<dbReference type="InterPro" id="IPR000462">
    <property type="entry name" value="CDP-OH_P_trans"/>
</dbReference>
<dbReference type="PROSITE" id="PS00379">
    <property type="entry name" value="CDP_ALCOHOL_P_TRANSF"/>
    <property type="match status" value="1"/>
</dbReference>
<reference evidence="7 8" key="1">
    <citation type="submission" date="2023-09" db="EMBL/GenBank/DDBJ databases">
        <title>Pangenome analysis of Batrachochytrium dendrobatidis and related Chytrids.</title>
        <authorList>
            <person name="Yacoub M.N."/>
            <person name="Stajich J.E."/>
            <person name="James T.Y."/>
        </authorList>
    </citation>
    <scope>NUCLEOTIDE SEQUENCE [LARGE SCALE GENOMIC DNA]</scope>
    <source>
        <strain evidence="7 8">JEL0888</strain>
    </source>
</reference>
<comment type="caution">
    <text evidence="7">The sequence shown here is derived from an EMBL/GenBank/DDBJ whole genome shotgun (WGS) entry which is preliminary data.</text>
</comment>
<feature type="transmembrane region" description="Helical" evidence="6">
    <location>
        <begin position="229"/>
        <end position="252"/>
    </location>
</feature>
<dbReference type="EMBL" id="JADGIZ020000023">
    <property type="protein sequence ID" value="KAL2915545.1"/>
    <property type="molecule type" value="Genomic_DNA"/>
</dbReference>
<feature type="transmembrane region" description="Helical" evidence="6">
    <location>
        <begin position="89"/>
        <end position="105"/>
    </location>
</feature>
<dbReference type="InterPro" id="IPR043130">
    <property type="entry name" value="CDP-OH_PTrfase_TM_dom"/>
</dbReference>
<dbReference type="Pfam" id="PF01066">
    <property type="entry name" value="CDP-OH_P_transf"/>
    <property type="match status" value="1"/>
</dbReference>
<evidence type="ECO:0000256" key="1">
    <source>
        <dbReference type="ARBA" id="ARBA00004370"/>
    </source>
</evidence>
<evidence type="ECO:0000313" key="8">
    <source>
        <dbReference type="Proteomes" id="UP001527925"/>
    </source>
</evidence>
<evidence type="ECO:0000256" key="2">
    <source>
        <dbReference type="ARBA" id="ARBA00010441"/>
    </source>
</evidence>
<keyword evidence="3 5" id="KW-0808">Transferase</keyword>
<keyword evidence="4 6" id="KW-0472">Membrane</keyword>
<feature type="transmembrane region" description="Helical" evidence="6">
    <location>
        <begin position="326"/>
        <end position="343"/>
    </location>
</feature>
<dbReference type="PANTHER" id="PTHR10414">
    <property type="entry name" value="ETHANOLAMINEPHOSPHOTRANSFERASE"/>
    <property type="match status" value="1"/>
</dbReference>
<dbReference type="Gene3D" id="1.20.120.1760">
    <property type="match status" value="1"/>
</dbReference>
<name>A0ABR4N7S4_9FUNG</name>
<gene>
    <name evidence="7" type="ORF">HK105_204947</name>
</gene>
<feature type="transmembrane region" description="Helical" evidence="6">
    <location>
        <begin position="44"/>
        <end position="69"/>
    </location>
</feature>
<evidence type="ECO:0000256" key="4">
    <source>
        <dbReference type="ARBA" id="ARBA00023136"/>
    </source>
</evidence>
<sequence>MRDPAAQWRFHPFGVSQYALDKLKEYKYSAMDMSPVSKYIMQPYWTWATTLFPMWIAPNMITLSGFFFVMINLPLVVLYTPDLLSGEPSWIYFSMALGIWLYSTFDNVDGKQARRTGSSSPLGELFDHGIDALNATFATILQAAGAGTGFGWDYVTLMFTIVTAFFFSTWETYYTGTLYLGYINGPTEGLILSVASLVISGIYGPKIWWNRVSDVVPAEWLPPVVADLKLLQVSFAALLVLLFTTQIPVSLVRVREACTRRNMSFSSAVLQTLPYFAANALIFVWISTPGSIALSKHGLLLTSAWGIAFGRMAAKIVLAHVTHTEYPDFAFIVLPFLVGAVFMRAPQLFGIDIIFDSATETRYIYAVFTAFLVDYLLWVCEVIHQFCRHLGIKCLRIPTRKATAHRPQQPRR</sequence>
<comment type="subcellular location">
    <subcellularLocation>
        <location evidence="1">Membrane</location>
    </subcellularLocation>
</comment>
<feature type="transmembrane region" description="Helical" evidence="6">
    <location>
        <begin position="363"/>
        <end position="383"/>
    </location>
</feature>
<evidence type="ECO:0008006" key="9">
    <source>
        <dbReference type="Google" id="ProtNLM"/>
    </source>
</evidence>
<evidence type="ECO:0000256" key="5">
    <source>
        <dbReference type="RuleBase" id="RU003750"/>
    </source>
</evidence>
<keyword evidence="8" id="KW-1185">Reference proteome</keyword>
<dbReference type="InterPro" id="IPR048254">
    <property type="entry name" value="CDP_ALCOHOL_P_TRANSF_CS"/>
</dbReference>
<evidence type="ECO:0000256" key="3">
    <source>
        <dbReference type="ARBA" id="ARBA00022679"/>
    </source>
</evidence>
<evidence type="ECO:0000256" key="6">
    <source>
        <dbReference type="SAM" id="Phobius"/>
    </source>
</evidence>
<dbReference type="InterPro" id="IPR014472">
    <property type="entry name" value="CHOPT"/>
</dbReference>
<keyword evidence="6" id="KW-1133">Transmembrane helix</keyword>
<feature type="transmembrane region" description="Helical" evidence="6">
    <location>
        <begin position="151"/>
        <end position="170"/>
    </location>
</feature>
<protein>
    <recommendedName>
        <fullName evidence="9">Ethanolaminephosphotransferase</fullName>
    </recommendedName>
</protein>
<feature type="transmembrane region" description="Helical" evidence="6">
    <location>
        <begin position="298"/>
        <end position="314"/>
    </location>
</feature>
<dbReference type="PANTHER" id="PTHR10414:SF77">
    <property type="entry name" value="CDP-ALCOHOL PHOSPHATIDYLTRANSFERASE FAMILY PROTEIN"/>
    <property type="match status" value="1"/>
</dbReference>
<dbReference type="PIRSF" id="PIRSF015665">
    <property type="entry name" value="CHOPT"/>
    <property type="match status" value="1"/>
</dbReference>
<keyword evidence="6" id="KW-0812">Transmembrane</keyword>
<comment type="similarity">
    <text evidence="2 5">Belongs to the CDP-alcohol phosphatidyltransferase class-I family.</text>
</comment>
<evidence type="ECO:0000313" key="7">
    <source>
        <dbReference type="EMBL" id="KAL2915545.1"/>
    </source>
</evidence>
<proteinExistence type="inferred from homology"/>
<feature type="transmembrane region" description="Helical" evidence="6">
    <location>
        <begin position="264"/>
        <end position="286"/>
    </location>
</feature>
<organism evidence="7 8">
    <name type="scientific">Polyrhizophydium stewartii</name>
    <dbReference type="NCBI Taxonomy" id="2732419"/>
    <lineage>
        <taxon>Eukaryota</taxon>
        <taxon>Fungi</taxon>
        <taxon>Fungi incertae sedis</taxon>
        <taxon>Chytridiomycota</taxon>
        <taxon>Chytridiomycota incertae sedis</taxon>
        <taxon>Chytridiomycetes</taxon>
        <taxon>Rhizophydiales</taxon>
        <taxon>Rhizophydiales incertae sedis</taxon>
        <taxon>Polyrhizophydium</taxon>
    </lineage>
</organism>
<accession>A0ABR4N7S4</accession>
<dbReference type="Proteomes" id="UP001527925">
    <property type="component" value="Unassembled WGS sequence"/>
</dbReference>